<evidence type="ECO:0000313" key="2">
    <source>
        <dbReference type="Proteomes" id="UP001055172"/>
    </source>
</evidence>
<comment type="caution">
    <text evidence="1">The sequence shown here is derived from an EMBL/GenBank/DDBJ whole genome shotgun (WGS) entry which is preliminary data.</text>
</comment>
<dbReference type="Proteomes" id="UP001055172">
    <property type="component" value="Unassembled WGS sequence"/>
</dbReference>
<reference evidence="1 2" key="1">
    <citation type="submission" date="2021-07" db="EMBL/GenBank/DDBJ databases">
        <title>Genome data of Colletotrichum spaethianum.</title>
        <authorList>
            <person name="Utami Y.D."/>
            <person name="Hiruma K."/>
        </authorList>
    </citation>
    <scope>NUCLEOTIDE SEQUENCE [LARGE SCALE GENOMIC DNA]</scope>
    <source>
        <strain evidence="1 2">MAFF 242679</strain>
    </source>
</reference>
<protein>
    <submittedName>
        <fullName evidence="1">Uncharacterized protein</fullName>
    </submittedName>
</protein>
<name>A0AA37H1M9_9PEZI</name>
<dbReference type="AlphaFoldDB" id="A0AA37H1M9"/>
<gene>
    <name evidence="1" type="ORF">ColLi_13110</name>
</gene>
<keyword evidence="2" id="KW-1185">Reference proteome</keyword>
<accession>A0AA37H1M9</accession>
<evidence type="ECO:0000313" key="1">
    <source>
        <dbReference type="EMBL" id="GJC90272.1"/>
    </source>
</evidence>
<proteinExistence type="predicted"/>
<dbReference type="EMBL" id="BPPX01000051">
    <property type="protein sequence ID" value="GJC90272.1"/>
    <property type="molecule type" value="Genomic_DNA"/>
</dbReference>
<sequence length="157" mass="17644">MCRTNNAHTVCNVSVASVKATPRRALPWCLETKAIILWHLYDCNILPEDASHPDFASRFLPFIRPLCHIHPFGGDFDAYIVPKFDLMATHSAARWTVNLGLVHHRGGPIAWDRDITNTWFTDCETVVKWLRVQGKPDHQRSPPLGLAVAGLVGLQQV</sequence>
<organism evidence="1 2">
    <name type="scientific">Colletotrichum liriopes</name>
    <dbReference type="NCBI Taxonomy" id="708192"/>
    <lineage>
        <taxon>Eukaryota</taxon>
        <taxon>Fungi</taxon>
        <taxon>Dikarya</taxon>
        <taxon>Ascomycota</taxon>
        <taxon>Pezizomycotina</taxon>
        <taxon>Sordariomycetes</taxon>
        <taxon>Hypocreomycetidae</taxon>
        <taxon>Glomerellales</taxon>
        <taxon>Glomerellaceae</taxon>
        <taxon>Colletotrichum</taxon>
        <taxon>Colletotrichum spaethianum species complex</taxon>
    </lineage>
</organism>